<dbReference type="PRINTS" id="PR01179">
    <property type="entry name" value="ODADCRBXLASE"/>
</dbReference>
<feature type="domain" description="Orn/DAP/Arg decarboxylase 2 C-terminal" evidence="4">
    <location>
        <begin position="26"/>
        <end position="364"/>
    </location>
</feature>
<dbReference type="InterPro" id="IPR000183">
    <property type="entry name" value="Orn/DAP/Arg_de-COase"/>
</dbReference>
<dbReference type="InterPro" id="IPR029066">
    <property type="entry name" value="PLP-binding_barrel"/>
</dbReference>
<dbReference type="EC" id="4.1.1.20" evidence="6"/>
<evidence type="ECO:0000259" key="5">
    <source>
        <dbReference type="Pfam" id="PF02784"/>
    </source>
</evidence>
<dbReference type="Proteomes" id="UP000191554">
    <property type="component" value="Unassembled WGS sequence"/>
</dbReference>
<proteinExistence type="inferred from homology"/>
<dbReference type="SUPFAM" id="SSF51419">
    <property type="entry name" value="PLP-binding barrel"/>
    <property type="match status" value="1"/>
</dbReference>
<dbReference type="PANTHER" id="PTHR43727:SF2">
    <property type="entry name" value="GROUP IV DECARBOXYLASE"/>
    <property type="match status" value="1"/>
</dbReference>
<feature type="domain" description="Orn/DAP/Arg decarboxylase 2 N-terminal" evidence="5">
    <location>
        <begin position="33"/>
        <end position="267"/>
    </location>
</feature>
<reference evidence="6 7" key="1">
    <citation type="submission" date="2017-03" db="EMBL/GenBank/DDBJ databases">
        <title>Genome sequence of Clostridium hungatei DSM 14427.</title>
        <authorList>
            <person name="Poehlein A."/>
            <person name="Daniel R."/>
        </authorList>
    </citation>
    <scope>NUCLEOTIDE SEQUENCE [LARGE SCALE GENOMIC DNA]</scope>
    <source>
        <strain evidence="6 7">DSM 14427</strain>
    </source>
</reference>
<evidence type="ECO:0000313" key="7">
    <source>
        <dbReference type="Proteomes" id="UP000191554"/>
    </source>
</evidence>
<keyword evidence="2" id="KW-0663">Pyridoxal phosphate</keyword>
<evidence type="ECO:0000256" key="2">
    <source>
        <dbReference type="ARBA" id="ARBA00022898"/>
    </source>
</evidence>
<comment type="caution">
    <text evidence="6">The sequence shown here is derived from an EMBL/GenBank/DDBJ whole genome shotgun (WGS) entry which is preliminary data.</text>
</comment>
<dbReference type="Pfam" id="PF02784">
    <property type="entry name" value="Orn_Arg_deC_N"/>
    <property type="match status" value="1"/>
</dbReference>
<comment type="cofactor">
    <cofactor evidence="1">
        <name>pyridoxal 5'-phosphate</name>
        <dbReference type="ChEBI" id="CHEBI:597326"/>
    </cofactor>
</comment>
<evidence type="ECO:0000259" key="4">
    <source>
        <dbReference type="Pfam" id="PF00278"/>
    </source>
</evidence>
<dbReference type="GO" id="GO:0008836">
    <property type="term" value="F:diaminopimelate decarboxylase activity"/>
    <property type="evidence" value="ECO:0007669"/>
    <property type="project" value="UniProtKB-EC"/>
</dbReference>
<dbReference type="OrthoDB" id="9802241at2"/>
<dbReference type="STRING" id="48256.CLHUN_29070"/>
<evidence type="ECO:0000313" key="6">
    <source>
        <dbReference type="EMBL" id="OPX43157.1"/>
    </source>
</evidence>
<dbReference type="InterPro" id="IPR022643">
    <property type="entry name" value="De-COase2_C"/>
</dbReference>
<evidence type="ECO:0000256" key="3">
    <source>
        <dbReference type="RuleBase" id="RU003737"/>
    </source>
</evidence>
<gene>
    <name evidence="6" type="primary">lysA_1</name>
    <name evidence="6" type="ORF">CLHUN_29070</name>
</gene>
<dbReference type="Pfam" id="PF00278">
    <property type="entry name" value="Orn_DAP_Arg_deC"/>
    <property type="match status" value="1"/>
</dbReference>
<dbReference type="SUPFAM" id="SSF50621">
    <property type="entry name" value="Alanine racemase C-terminal domain-like"/>
    <property type="match status" value="1"/>
</dbReference>
<accession>A0A1V4SIS7</accession>
<dbReference type="PANTHER" id="PTHR43727">
    <property type="entry name" value="DIAMINOPIMELATE DECARBOXYLASE"/>
    <property type="match status" value="1"/>
</dbReference>
<keyword evidence="6" id="KW-0456">Lyase</keyword>
<dbReference type="InterPro" id="IPR022644">
    <property type="entry name" value="De-COase2_N"/>
</dbReference>
<dbReference type="Gene3D" id="2.40.37.10">
    <property type="entry name" value="Lyase, Ornithine Decarboxylase, Chain A, domain 1"/>
    <property type="match status" value="1"/>
</dbReference>
<dbReference type="InterPro" id="IPR009006">
    <property type="entry name" value="Ala_racemase/Decarboxylase_C"/>
</dbReference>
<dbReference type="GO" id="GO:0009089">
    <property type="term" value="P:lysine biosynthetic process via diaminopimelate"/>
    <property type="evidence" value="ECO:0007669"/>
    <property type="project" value="TreeGrafter"/>
</dbReference>
<dbReference type="Gene3D" id="3.20.20.10">
    <property type="entry name" value="Alanine racemase"/>
    <property type="match status" value="1"/>
</dbReference>
<dbReference type="AlphaFoldDB" id="A0A1V4SIS7"/>
<keyword evidence="7" id="KW-1185">Reference proteome</keyword>
<name>A0A1V4SIS7_RUMHU</name>
<organism evidence="6 7">
    <name type="scientific">Ruminiclostridium hungatei</name>
    <name type="common">Clostridium hungatei</name>
    <dbReference type="NCBI Taxonomy" id="48256"/>
    <lineage>
        <taxon>Bacteria</taxon>
        <taxon>Bacillati</taxon>
        <taxon>Bacillota</taxon>
        <taxon>Clostridia</taxon>
        <taxon>Eubacteriales</taxon>
        <taxon>Oscillospiraceae</taxon>
        <taxon>Ruminiclostridium</taxon>
    </lineage>
</organism>
<comment type="similarity">
    <text evidence="3">Belongs to the Orn/Lys/Arg decarboxylase class-II family.</text>
</comment>
<sequence>MQKLHISESVINAVNEHFVTSQAPIYVYDTLKIRSNCRSFMKIPYHTKAIHFATMANINPTFLRIIRDEGIQVFVNSIPHMQQVLEAGYTGSEIIFTASAMNEEAMKAVLECGASVNLDSLKQIADWEKVSGGRGFGIRCNIGNLVKPRKTRAGYFLGKTSRLGLSIQEMKSLKGNPRVKGLHLYVGTDIMEIDYFLECYRKLGEFIKWYPELEYLDVGGGFGIEDINLSEEFDLKTYGQKVSSYMEELCSVLNRPVNLILEPGRILGGKAGYFACSVVDVKLRQKKQLIGVNASVSQFPRPLFYPDTAVHPVAVLDSNGGQKDVGEIKSLIHGCSTYSRDLLAKNIDLGRVEGKDIIVFGHAGSYCASSYTEFLGFRKPEELFV</sequence>
<evidence type="ECO:0000256" key="1">
    <source>
        <dbReference type="ARBA" id="ARBA00001933"/>
    </source>
</evidence>
<dbReference type="EMBL" id="MZGX01000020">
    <property type="protein sequence ID" value="OPX43157.1"/>
    <property type="molecule type" value="Genomic_DNA"/>
</dbReference>
<dbReference type="RefSeq" id="WP_080065359.1">
    <property type="nucleotide sequence ID" value="NZ_MZGX01000020.1"/>
</dbReference>
<protein>
    <submittedName>
        <fullName evidence="6">Diaminopimelate decarboxylase</fullName>
        <ecNumber evidence="6">4.1.1.20</ecNumber>
    </submittedName>
</protein>